<accession>D6PKE5</accession>
<reference evidence="1" key="1">
    <citation type="journal article" date="2010" name="ISME J.">
        <title>Metagenome of the Mediterranean deep chlorophyll maximum studied by direct and fosmid library 454 pyrosequencing.</title>
        <authorList>
            <person name="Ghai R."/>
            <person name="Martin-Cuadrado A.B."/>
            <person name="Molto A.G."/>
            <person name="Heredia I.G."/>
            <person name="Cabrera R."/>
            <person name="Martin J."/>
            <person name="Verdu M."/>
            <person name="Deschamps P."/>
            <person name="Moreira D."/>
            <person name="Lopez-Garcia P."/>
            <person name="Mira A."/>
            <person name="Rodriguez-Valera F."/>
        </authorList>
    </citation>
    <scope>NUCLEOTIDE SEQUENCE</scope>
</reference>
<sequence>MGRGIYWNTKPEDTLKAAKARAKAALNEKNPKLTALERAFYEAYKNQN</sequence>
<evidence type="ECO:0000313" key="1">
    <source>
        <dbReference type="EMBL" id="ADD96196.1"/>
    </source>
</evidence>
<name>D6PKE5_9ZZZZ</name>
<organism evidence="1">
    <name type="scientific">uncultured organism MedDCM-OCT-S05-C26</name>
    <dbReference type="NCBI Taxonomy" id="743623"/>
    <lineage>
        <taxon>unclassified sequences</taxon>
        <taxon>environmental samples</taxon>
    </lineage>
</organism>
<dbReference type="EMBL" id="GU943124">
    <property type="protein sequence ID" value="ADD96196.1"/>
    <property type="molecule type" value="Genomic_DNA"/>
</dbReference>
<proteinExistence type="predicted"/>
<protein>
    <submittedName>
        <fullName evidence="1">Uncharacterized protein</fullName>
    </submittedName>
</protein>
<dbReference type="AlphaFoldDB" id="D6PKE5"/>